<dbReference type="InterPro" id="IPR023576">
    <property type="entry name" value="UbiE/COQ5_MeTrFase_CS"/>
</dbReference>
<dbReference type="CDD" id="cd02440">
    <property type="entry name" value="AdoMet_MTases"/>
    <property type="match status" value="1"/>
</dbReference>
<comment type="caution">
    <text evidence="5">The sequence shown here is derived from an EMBL/GenBank/DDBJ whole genome shotgun (WGS) entry which is preliminary data.</text>
</comment>
<comment type="subcellular location">
    <subcellularLocation>
        <location evidence="4">Plastid</location>
        <location evidence="4">Chloroplast</location>
    </subcellularLocation>
</comment>
<dbReference type="OrthoDB" id="6329284at2759"/>
<dbReference type="GO" id="GO:0042372">
    <property type="term" value="P:phylloquinone biosynthetic process"/>
    <property type="evidence" value="ECO:0007669"/>
    <property type="project" value="UniProtKB-UniRule"/>
</dbReference>
<dbReference type="Pfam" id="PF01209">
    <property type="entry name" value="Ubie_methyltran"/>
    <property type="match status" value="1"/>
</dbReference>
<comment type="similarity">
    <text evidence="4">Belongs to the class I-like SAM-binding methyltransferase superfamily. MenG/UbiE family.</text>
</comment>
<evidence type="ECO:0000256" key="3">
    <source>
        <dbReference type="ARBA" id="ARBA00022691"/>
    </source>
</evidence>
<dbReference type="InterPro" id="IPR029063">
    <property type="entry name" value="SAM-dependent_MTases_sf"/>
</dbReference>
<comment type="catalytic activity">
    <reaction evidence="4">
        <text>demethylphylloquinol + S-adenosyl-L-methionine = phylloquinol + S-adenosyl-L-homocysteine + H(+)</text>
        <dbReference type="Rhea" id="RHEA:40551"/>
        <dbReference type="ChEBI" id="CHEBI:15378"/>
        <dbReference type="ChEBI" id="CHEBI:28433"/>
        <dbReference type="ChEBI" id="CHEBI:57856"/>
        <dbReference type="ChEBI" id="CHEBI:59789"/>
        <dbReference type="ChEBI" id="CHEBI:87844"/>
        <dbReference type="EC" id="2.1.1.329"/>
    </reaction>
</comment>
<dbReference type="GO" id="GO:0032259">
    <property type="term" value="P:methylation"/>
    <property type="evidence" value="ECO:0007669"/>
    <property type="project" value="UniProtKB-KW"/>
</dbReference>
<dbReference type="HAMAP" id="MF_01813">
    <property type="entry name" value="MenG_UbiE_methyltr"/>
    <property type="match status" value="1"/>
</dbReference>
<dbReference type="PANTHER" id="PTHR43591">
    <property type="entry name" value="METHYLTRANSFERASE"/>
    <property type="match status" value="1"/>
</dbReference>
<dbReference type="AlphaFoldDB" id="A0A830HH50"/>
<dbReference type="EMBL" id="BNJQ01000013">
    <property type="protein sequence ID" value="GHP06656.1"/>
    <property type="molecule type" value="Genomic_DNA"/>
</dbReference>
<sequence length="241" mass="25995">MAQGVAHRESGQVQTIFNDIADDYDLFNDALSLGLHRSWKRAAVQWTRAKKGQRALDACTGTGDIAALLATAVGAEGHVVGLDFAPEILDVARRRAAPRAGTTAAQVEWVQGDAMALPFDDASFDAVTCGYGLRNVVDREKALAEFARVLRPGARLAVLDFNHAADASAANATQTWALENVVVPVARSRGFEDEYAYLLPSIQSYPRGAELERMAVTSGFTGDVRYYELAFGLMGCLVAER</sequence>
<dbReference type="NCBIfam" id="NF001244">
    <property type="entry name" value="PRK00216.1-5"/>
    <property type="match status" value="1"/>
</dbReference>
<organism evidence="5 6">
    <name type="scientific">Pycnococcus provasolii</name>
    <dbReference type="NCBI Taxonomy" id="41880"/>
    <lineage>
        <taxon>Eukaryota</taxon>
        <taxon>Viridiplantae</taxon>
        <taxon>Chlorophyta</taxon>
        <taxon>Pseudoscourfieldiophyceae</taxon>
        <taxon>Pseudoscourfieldiales</taxon>
        <taxon>Pycnococcaceae</taxon>
        <taxon>Pycnococcus</taxon>
    </lineage>
</organism>
<dbReference type="GO" id="GO:0009507">
    <property type="term" value="C:chloroplast"/>
    <property type="evidence" value="ECO:0007669"/>
    <property type="project" value="UniProtKB-SubCell"/>
</dbReference>
<dbReference type="Proteomes" id="UP000660262">
    <property type="component" value="Unassembled WGS sequence"/>
</dbReference>
<dbReference type="NCBIfam" id="TIGR01934">
    <property type="entry name" value="MenG_MenH_UbiE"/>
    <property type="match status" value="1"/>
</dbReference>
<evidence type="ECO:0000256" key="2">
    <source>
        <dbReference type="ARBA" id="ARBA00022679"/>
    </source>
</evidence>
<reference evidence="5" key="1">
    <citation type="submission" date="2020-10" db="EMBL/GenBank/DDBJ databases">
        <title>Unveiling of a novel bifunctional photoreceptor, Dualchrome1, isolated from a cosmopolitan green alga.</title>
        <authorList>
            <person name="Suzuki S."/>
            <person name="Kawachi M."/>
        </authorList>
    </citation>
    <scope>NUCLEOTIDE SEQUENCE</scope>
    <source>
        <strain evidence="5">NIES 2893</strain>
    </source>
</reference>
<protein>
    <recommendedName>
        <fullName evidence="4">2-phytyl-1,4-beta-naphthoquinone methyltransferase, chloroplastic</fullName>
        <ecNumber evidence="4">2.1.1.329</ecNumber>
    </recommendedName>
    <alternativeName>
        <fullName evidence="4">Demethylphylloquinone methyltransferase</fullName>
    </alternativeName>
    <alternativeName>
        <fullName evidence="4">Menaquinone biosynthesis methyltransferase ubiE-like protein</fullName>
    </alternativeName>
</protein>
<gene>
    <name evidence="4" type="primary">MENG</name>
    <name evidence="5" type="ORF">PPROV_000540100</name>
</gene>
<dbReference type="GO" id="GO:0052624">
    <property type="term" value="F:2-phytyl-1,4-naphthoquinone methyltransferase activity"/>
    <property type="evidence" value="ECO:0007669"/>
    <property type="project" value="UniProtKB-UniRule"/>
</dbReference>
<keyword evidence="1 4" id="KW-0489">Methyltransferase</keyword>
<accession>A0A830HH50</accession>
<dbReference type="EC" id="2.1.1.329" evidence="4"/>
<dbReference type="HAMAP" id="MF_01982">
    <property type="entry name" value="MenG_phylloquinone_subfam"/>
    <property type="match status" value="1"/>
</dbReference>
<keyword evidence="6" id="KW-1185">Reference proteome</keyword>
<dbReference type="PROSITE" id="PS01183">
    <property type="entry name" value="UBIE_1"/>
    <property type="match status" value="1"/>
</dbReference>
<keyword evidence="4" id="KW-0934">Plastid</keyword>
<keyword evidence="2 4" id="KW-0808">Transferase</keyword>
<dbReference type="PROSITE" id="PS51608">
    <property type="entry name" value="SAM_MT_UBIE"/>
    <property type="match status" value="1"/>
</dbReference>
<keyword evidence="3 4" id="KW-0949">S-adenosyl-L-methionine</keyword>
<evidence type="ECO:0000313" key="6">
    <source>
        <dbReference type="Proteomes" id="UP000660262"/>
    </source>
</evidence>
<dbReference type="InterPro" id="IPR004033">
    <property type="entry name" value="UbiE/COQ5_MeTrFase"/>
</dbReference>
<dbReference type="PANTHER" id="PTHR43591:SF24">
    <property type="entry name" value="2-METHOXY-6-POLYPRENYL-1,4-BENZOQUINOL METHYLASE, MITOCHONDRIAL"/>
    <property type="match status" value="1"/>
</dbReference>
<keyword evidence="4" id="KW-0150">Chloroplast</keyword>
<dbReference type="Gene3D" id="3.40.50.150">
    <property type="entry name" value="Vaccinia Virus protein VP39"/>
    <property type="match status" value="1"/>
</dbReference>
<evidence type="ECO:0000256" key="4">
    <source>
        <dbReference type="HAMAP-Rule" id="MF_03192"/>
    </source>
</evidence>
<name>A0A830HH50_9CHLO</name>
<evidence type="ECO:0000256" key="1">
    <source>
        <dbReference type="ARBA" id="ARBA00022603"/>
    </source>
</evidence>
<evidence type="ECO:0000313" key="5">
    <source>
        <dbReference type="EMBL" id="GHP06656.1"/>
    </source>
</evidence>
<comment type="function">
    <text evidence="4">Involved in the biosynthesis of phylloquinone (vitamin K1). Methyltransferase required for the conversion of 2-phytyl-1,4-beta-naphthoquinol to phylloquinol.</text>
</comment>
<proteinExistence type="inferred from homology"/>
<dbReference type="InterPro" id="IPR032904">
    <property type="entry name" value="MenG"/>
</dbReference>
<dbReference type="SUPFAM" id="SSF53335">
    <property type="entry name" value="S-adenosyl-L-methionine-dependent methyltransferases"/>
    <property type="match status" value="1"/>
</dbReference>